<organism evidence="1 2">
    <name type="scientific">Flavobacterium piscis</name>
    <dbReference type="NCBI Taxonomy" id="1114874"/>
    <lineage>
        <taxon>Bacteria</taxon>
        <taxon>Pseudomonadati</taxon>
        <taxon>Bacteroidota</taxon>
        <taxon>Flavobacteriia</taxon>
        <taxon>Flavobacteriales</taxon>
        <taxon>Flavobacteriaceae</taxon>
        <taxon>Flavobacterium</taxon>
    </lineage>
</organism>
<evidence type="ECO:0000313" key="1">
    <source>
        <dbReference type="EMBL" id="MDR7210447.1"/>
    </source>
</evidence>
<evidence type="ECO:0000313" key="2">
    <source>
        <dbReference type="Proteomes" id="UP001269081"/>
    </source>
</evidence>
<gene>
    <name evidence="1" type="ORF">J2W48_002388</name>
</gene>
<accession>A0ABU1Y886</accession>
<comment type="caution">
    <text evidence="1">The sequence shown here is derived from an EMBL/GenBank/DDBJ whole genome shotgun (WGS) entry which is preliminary data.</text>
</comment>
<reference evidence="1 2" key="1">
    <citation type="submission" date="2023-07" db="EMBL/GenBank/DDBJ databases">
        <title>Sorghum-associated microbial communities from plants grown in Nebraska, USA.</title>
        <authorList>
            <person name="Schachtman D."/>
        </authorList>
    </citation>
    <scope>NUCLEOTIDE SEQUENCE [LARGE SCALE GENOMIC DNA]</scope>
    <source>
        <strain evidence="1 2">4129</strain>
    </source>
</reference>
<protein>
    <submittedName>
        <fullName evidence="1">Uncharacterized protein</fullName>
    </submittedName>
</protein>
<dbReference type="Proteomes" id="UP001269081">
    <property type="component" value="Unassembled WGS sequence"/>
</dbReference>
<dbReference type="EMBL" id="JAVDWQ010000007">
    <property type="protein sequence ID" value="MDR7210447.1"/>
    <property type="molecule type" value="Genomic_DNA"/>
</dbReference>
<name>A0ABU1Y886_9FLAO</name>
<proteinExistence type="predicted"/>
<sequence>MVILLPLEKNDKKTALHIPNNKAIFEYPKIGIVMLLKSLMAGCLTIPPQILKKICPQQLKTK</sequence>
<keyword evidence="2" id="KW-1185">Reference proteome</keyword>